<dbReference type="OrthoDB" id="3216907at2"/>
<organism evidence="5 6">
    <name type="scientific">Baekduia soli</name>
    <dbReference type="NCBI Taxonomy" id="496014"/>
    <lineage>
        <taxon>Bacteria</taxon>
        <taxon>Bacillati</taxon>
        <taxon>Actinomycetota</taxon>
        <taxon>Thermoleophilia</taxon>
        <taxon>Solirubrobacterales</taxon>
        <taxon>Baekduiaceae</taxon>
        <taxon>Baekduia</taxon>
    </lineage>
</organism>
<dbReference type="InterPro" id="IPR000835">
    <property type="entry name" value="HTH_MarR-typ"/>
</dbReference>
<keyword evidence="2" id="KW-0238">DNA-binding</keyword>
<sequence>MVDTTIEPAARLRLVIGKLSRRLRPTVAGTGLTPTSISVLFSVVRDGPLRLSELAEAEALNPTMLSRVVGSLAQDGLLRRVADPLDRRAALVEATAAGRRLRQKIHRERNDVLAVQLARLSDEDRRTLEEALPVLEELVELLRDRRA</sequence>
<reference evidence="5 6" key="1">
    <citation type="journal article" date="2018" name="J. Microbiol.">
        <title>Baekduia soli gen. nov., sp. nov., a novel bacterium isolated from the soil of Baekdu Mountain and proposal of a novel family name, Baekduiaceae fam. nov.</title>
        <authorList>
            <person name="An D.S."/>
            <person name="Siddiqi M.Z."/>
            <person name="Kim K.H."/>
            <person name="Yu H.S."/>
            <person name="Im W.T."/>
        </authorList>
    </citation>
    <scope>NUCLEOTIDE SEQUENCE [LARGE SCALE GENOMIC DNA]</scope>
    <source>
        <strain evidence="5 6">BR7-21</strain>
    </source>
</reference>
<name>A0A5B8U398_9ACTN</name>
<dbReference type="SUPFAM" id="SSF46785">
    <property type="entry name" value="Winged helix' DNA-binding domain"/>
    <property type="match status" value="1"/>
</dbReference>
<accession>A0A5B8U398</accession>
<dbReference type="PANTHER" id="PTHR39515:SF2">
    <property type="entry name" value="HTH-TYPE TRANSCRIPTIONAL REGULATOR RV0880"/>
    <property type="match status" value="1"/>
</dbReference>
<keyword evidence="3" id="KW-0804">Transcription</keyword>
<dbReference type="InterPro" id="IPR023187">
    <property type="entry name" value="Tscrpt_reg_MarR-type_CS"/>
</dbReference>
<dbReference type="PROSITE" id="PS50995">
    <property type="entry name" value="HTH_MARR_2"/>
    <property type="match status" value="1"/>
</dbReference>
<evidence type="ECO:0000256" key="1">
    <source>
        <dbReference type="ARBA" id="ARBA00023015"/>
    </source>
</evidence>
<dbReference type="Pfam" id="PF01047">
    <property type="entry name" value="MarR"/>
    <property type="match status" value="1"/>
</dbReference>
<dbReference type="Proteomes" id="UP000321805">
    <property type="component" value="Chromosome"/>
</dbReference>
<feature type="domain" description="HTH marR-type" evidence="4">
    <location>
        <begin position="9"/>
        <end position="137"/>
    </location>
</feature>
<evidence type="ECO:0000259" key="4">
    <source>
        <dbReference type="PROSITE" id="PS50995"/>
    </source>
</evidence>
<evidence type="ECO:0000313" key="5">
    <source>
        <dbReference type="EMBL" id="QEC47411.1"/>
    </source>
</evidence>
<dbReference type="KEGG" id="bsol:FSW04_07335"/>
<keyword evidence="6" id="KW-1185">Reference proteome</keyword>
<dbReference type="RefSeq" id="WP_146917832.1">
    <property type="nucleotide sequence ID" value="NZ_CP042430.1"/>
</dbReference>
<proteinExistence type="predicted"/>
<dbReference type="InterPro" id="IPR052526">
    <property type="entry name" value="HTH-type_Bedaq_tolerance"/>
</dbReference>
<keyword evidence="1" id="KW-0805">Transcription regulation</keyword>
<gene>
    <name evidence="5" type="ORF">FSW04_07335</name>
</gene>
<dbReference type="AlphaFoldDB" id="A0A5B8U398"/>
<dbReference type="InterPro" id="IPR036388">
    <property type="entry name" value="WH-like_DNA-bd_sf"/>
</dbReference>
<evidence type="ECO:0000256" key="3">
    <source>
        <dbReference type="ARBA" id="ARBA00023163"/>
    </source>
</evidence>
<evidence type="ECO:0000313" key="6">
    <source>
        <dbReference type="Proteomes" id="UP000321805"/>
    </source>
</evidence>
<dbReference type="PROSITE" id="PS01117">
    <property type="entry name" value="HTH_MARR_1"/>
    <property type="match status" value="1"/>
</dbReference>
<dbReference type="SMART" id="SM00347">
    <property type="entry name" value="HTH_MARR"/>
    <property type="match status" value="1"/>
</dbReference>
<dbReference type="PANTHER" id="PTHR39515">
    <property type="entry name" value="CONSERVED PROTEIN"/>
    <property type="match status" value="1"/>
</dbReference>
<dbReference type="GO" id="GO:0003700">
    <property type="term" value="F:DNA-binding transcription factor activity"/>
    <property type="evidence" value="ECO:0007669"/>
    <property type="project" value="InterPro"/>
</dbReference>
<dbReference type="InterPro" id="IPR036390">
    <property type="entry name" value="WH_DNA-bd_sf"/>
</dbReference>
<evidence type="ECO:0000256" key="2">
    <source>
        <dbReference type="ARBA" id="ARBA00023125"/>
    </source>
</evidence>
<dbReference type="Gene3D" id="1.10.10.10">
    <property type="entry name" value="Winged helix-like DNA-binding domain superfamily/Winged helix DNA-binding domain"/>
    <property type="match status" value="1"/>
</dbReference>
<dbReference type="GO" id="GO:0003677">
    <property type="term" value="F:DNA binding"/>
    <property type="evidence" value="ECO:0007669"/>
    <property type="project" value="UniProtKB-KW"/>
</dbReference>
<dbReference type="EMBL" id="CP042430">
    <property type="protein sequence ID" value="QEC47411.1"/>
    <property type="molecule type" value="Genomic_DNA"/>
</dbReference>
<protein>
    <submittedName>
        <fullName evidence="5">MarR family transcriptional regulator</fullName>
    </submittedName>
</protein>